<dbReference type="GO" id="GO:0043023">
    <property type="term" value="F:ribosomal large subunit binding"/>
    <property type="evidence" value="ECO:0007669"/>
    <property type="project" value="TreeGrafter"/>
</dbReference>
<feature type="compositionally biased region" description="Gly residues" evidence="1">
    <location>
        <begin position="203"/>
        <end position="223"/>
    </location>
</feature>
<dbReference type="GO" id="GO:1990112">
    <property type="term" value="C:RQC complex"/>
    <property type="evidence" value="ECO:0007669"/>
    <property type="project" value="TreeGrafter"/>
</dbReference>
<dbReference type="Pfam" id="PF05833">
    <property type="entry name" value="NFACT_N"/>
    <property type="match status" value="2"/>
</dbReference>
<dbReference type="AlphaFoldDB" id="A0A2J8AFR4"/>
<comment type="caution">
    <text evidence="2">The sequence shown here is derived from an EMBL/GenBank/DDBJ whole genome shotgun (WGS) entry which is preliminary data.</text>
</comment>
<feature type="region of interest" description="Disordered" evidence="1">
    <location>
        <begin position="620"/>
        <end position="640"/>
    </location>
</feature>
<protein>
    <submittedName>
        <fullName evidence="2">Uncharacterized protein</fullName>
    </submittedName>
</protein>
<dbReference type="GO" id="GO:0000049">
    <property type="term" value="F:tRNA binding"/>
    <property type="evidence" value="ECO:0007669"/>
    <property type="project" value="TreeGrafter"/>
</dbReference>
<dbReference type="Gene3D" id="2.30.310.10">
    <property type="entry name" value="ibrinogen binding protein from staphylococcus aureus domain"/>
    <property type="match status" value="1"/>
</dbReference>
<proteinExistence type="predicted"/>
<accession>A0A2J8AFR4</accession>
<evidence type="ECO:0000313" key="3">
    <source>
        <dbReference type="Proteomes" id="UP000236333"/>
    </source>
</evidence>
<evidence type="ECO:0000256" key="1">
    <source>
        <dbReference type="SAM" id="MobiDB-lite"/>
    </source>
</evidence>
<feature type="compositionally biased region" description="Low complexity" evidence="1">
    <location>
        <begin position="157"/>
        <end position="175"/>
    </location>
</feature>
<reference evidence="2 3" key="1">
    <citation type="journal article" date="2017" name="Mol. Biol. Evol.">
        <title>The 4-celled Tetrabaena socialis nuclear genome reveals the essential components for genetic control of cell number at the origin of multicellularity in the volvocine lineage.</title>
        <authorList>
            <person name="Featherston J."/>
            <person name="Arakaki Y."/>
            <person name="Hanschen E.R."/>
            <person name="Ferris P.J."/>
            <person name="Michod R.E."/>
            <person name="Olson B.J.S.C."/>
            <person name="Nozaki H."/>
            <person name="Durand P.M."/>
        </authorList>
    </citation>
    <scope>NUCLEOTIDE SEQUENCE [LARGE SCALE GENOMIC DNA]</scope>
    <source>
        <strain evidence="2 3">NIES-571</strain>
    </source>
</reference>
<keyword evidence="3" id="KW-1185">Reference proteome</keyword>
<feature type="compositionally biased region" description="Low complexity" evidence="1">
    <location>
        <begin position="187"/>
        <end position="202"/>
    </location>
</feature>
<sequence>MRQAGATQPLTHHQIMPTGSVSTACCMQARALHAPGPTSPAHQLAPMRRAQRHQQRLTRSASGSAWVAAAAAGWRGGRPPPLGLPPGATPGATPCARSPAQGRRAAISTAAAAKATRLPLAWLHGAAYRRYGAWPAAAPAPAAARAAAAAGTPRRSPLAAAAPAGSAAPAPAAPLTTNSGGEDDGYTASGASSTSTSTRSTKGSGGAAGGGTDGGGGGTGGGRAAPPAFRTQSVDYSTLVASCAELRAGWVPAKVEQVLMADKTSLCLRLRTPSGQGWLRVCWHPVAGRLAVMAAGGAGPERGNASELYSLGEQVGGMMSSHRQVQVGRPYALPPLLYGVPPPAASSSLEQWKDTVVRAAGLAAAAAAEAAAARRAATAAKAAARQQQQARRAGSAAASAASAIVAVAPSADAAAEEQVAAAVAAVAAAVAVDGAGAAAAGSGRLLDGFVRAFHGVSPALVEELCRGAGVDPAASPVAVGADDWAALYGGWLGWQEQLRGGDFAATSDPKTGSHPPPPRYSVFGGLPRAHASVHALLESYYGPTEAAEAHELLAGRLGTVVAASLKKARNKARAFQQQLSDSGRSEEVQRRADLITANLYRIPAGSLTAVVEDWDSGQEVTLELEPNKPPVASADALYRK</sequence>
<dbReference type="InterPro" id="IPR051608">
    <property type="entry name" value="RQC_Subunit_NEMF"/>
</dbReference>
<gene>
    <name evidence="2" type="ORF">TSOC_001768</name>
</gene>
<dbReference type="EMBL" id="PGGS01000031">
    <property type="protein sequence ID" value="PNH11359.1"/>
    <property type="molecule type" value="Genomic_DNA"/>
</dbReference>
<dbReference type="PANTHER" id="PTHR15239">
    <property type="entry name" value="NUCLEAR EXPORT MEDIATOR FACTOR NEMF"/>
    <property type="match status" value="1"/>
</dbReference>
<dbReference type="Proteomes" id="UP000236333">
    <property type="component" value="Unassembled WGS sequence"/>
</dbReference>
<name>A0A2J8AFR4_9CHLO</name>
<dbReference type="GO" id="GO:0072344">
    <property type="term" value="P:rescue of stalled ribosome"/>
    <property type="evidence" value="ECO:0007669"/>
    <property type="project" value="TreeGrafter"/>
</dbReference>
<feature type="region of interest" description="Disordered" evidence="1">
    <location>
        <begin position="157"/>
        <end position="228"/>
    </location>
</feature>
<organism evidence="2 3">
    <name type="scientific">Tetrabaena socialis</name>
    <dbReference type="NCBI Taxonomy" id="47790"/>
    <lineage>
        <taxon>Eukaryota</taxon>
        <taxon>Viridiplantae</taxon>
        <taxon>Chlorophyta</taxon>
        <taxon>core chlorophytes</taxon>
        <taxon>Chlorophyceae</taxon>
        <taxon>CS clade</taxon>
        <taxon>Chlamydomonadales</taxon>
        <taxon>Tetrabaenaceae</taxon>
        <taxon>Tetrabaena</taxon>
    </lineage>
</organism>
<dbReference type="PROSITE" id="PS51257">
    <property type="entry name" value="PROKAR_LIPOPROTEIN"/>
    <property type="match status" value="1"/>
</dbReference>
<dbReference type="PANTHER" id="PTHR15239:SF6">
    <property type="entry name" value="RIBOSOME QUALITY CONTROL COMPLEX SUBUNIT NEMF"/>
    <property type="match status" value="1"/>
</dbReference>
<dbReference type="OrthoDB" id="436717at2759"/>
<evidence type="ECO:0000313" key="2">
    <source>
        <dbReference type="EMBL" id="PNH11359.1"/>
    </source>
</evidence>